<protein>
    <submittedName>
        <fullName evidence="1">Uncharacterized protein</fullName>
    </submittedName>
</protein>
<reference evidence="1" key="1">
    <citation type="submission" date="2022-04" db="EMBL/GenBank/DDBJ databases">
        <title>Jade perch genome.</title>
        <authorList>
            <person name="Chao B."/>
        </authorList>
    </citation>
    <scope>NUCLEOTIDE SEQUENCE</scope>
    <source>
        <strain evidence="1">CB-2022</strain>
    </source>
</reference>
<accession>A0ACB8X5T9</accession>
<dbReference type="EMBL" id="CM041533">
    <property type="protein sequence ID" value="KAI3375331.1"/>
    <property type="molecule type" value="Genomic_DNA"/>
</dbReference>
<proteinExistence type="predicted"/>
<organism evidence="1 2">
    <name type="scientific">Scortum barcoo</name>
    <name type="common">barcoo grunter</name>
    <dbReference type="NCBI Taxonomy" id="214431"/>
    <lineage>
        <taxon>Eukaryota</taxon>
        <taxon>Metazoa</taxon>
        <taxon>Chordata</taxon>
        <taxon>Craniata</taxon>
        <taxon>Vertebrata</taxon>
        <taxon>Euteleostomi</taxon>
        <taxon>Actinopterygii</taxon>
        <taxon>Neopterygii</taxon>
        <taxon>Teleostei</taxon>
        <taxon>Neoteleostei</taxon>
        <taxon>Acanthomorphata</taxon>
        <taxon>Eupercaria</taxon>
        <taxon>Centrarchiformes</taxon>
        <taxon>Terapontoidei</taxon>
        <taxon>Terapontidae</taxon>
        <taxon>Scortum</taxon>
    </lineage>
</organism>
<sequence length="1839" mass="201817">MLLIRLLAILSVLITNTWLLSPVRSDALSRHKRALARRADRELSRLAGEPCAVSGVWGSRRQPRSLSPSQHRPPAARPSTHTSRRALYTGRSAPAVCAGGCGHDTGAHRGAPAGESRGGWGHTEDAGVGAGDDYVTLPGRLYGKGTDDGTEPHHVTPQPGMSARKDAGQTASSPRSRFTRGLDGTFPYEEEGNSSWEKVFPDSSTDSRGLQVLYRLQQVDGDQQSSTGAPEDSTEDNSGEVEEADPPASLPVGSSSPWGSPVPRVPPSWMSALYFSGRREQLKMKPDAGVELPRVKFSLELWVKPEGGQSNPSVIAGVFDNCSHSVSEKGWSVGIRTVEPTATKDARFYFTLRTDRAKKSTTVYSHQRYQANAWTHLMATYNGHNMTLFVDGAKVGESSLQSGNLYSPFMKMCRTLFLGRNQSEQGNSFRGHIGGVVLWAYDRSHEDLLKRPLQIDKSEPLLAMWADFTNVEQLWTPYKIGLNPAIITAPVPEQELVSSFLPPPCGLTSCDNIDIIFGYNNHWQLRAPKRVRYRIVNLSNDDGGNPTVTQAQIQLQHQALNEAFRPYNITLDLSVHTVKNSSLRQRFILSNCRIGKIGNRQCDPECDHPRTGHDGGDCLRLGPCYNWKRQDGVCNMECNSIHYDYDDGDCCDPEVTNVLKTCFDPESPDRAYMSVKELKEELHLSGTDTLNVFFASNSVREELAGAATWPWAKEALTLQGGMVLNPSYFGTLGHHNTMIHEMGHIFGLYHVFKGVSERDSCDDPCQFCHVRSQETTPSMETGDLCADTAPTPKSKACHDPGAVNDTCGVTTYQDTPYSNYMSYTDDNCTNHFTPNQVARMHCYLDLVYQKWLLDRQPAPIPMAPIVTDQSLDSVSVYWLPPVRGPLYESSSFHVSGNNCGDCERDDVFHQYAHEATSPRICDTSGYWTPDEAVGPPDVEQPCDPSLQAWSPELSLYDTNVTSPCPDTEGCTLTLKFLHPMVPHALTLWVTYISSNNPAIANIELITDKGKSINLGPQHVFCDMPLTLRLDTHNAAITATAIKLCTFDEKMEIDAAMLSSGPGSPLCSGCQPLLFRIQRQPPFTGKPPSPQTQQTFTDSSVRQGVQYQYTIQVEADGLLSDPSPPLLYTHGQSYCGDGLIQGMEECDDSNLLDGDGCSKKCHKESGFNCNGEPSQCYVFDGDGVCEEFERGSSVQDCGYFTPLGYTDQWASTATASHQDPNRCPAHAATGEPSLTKLCRYQHLEVIEKLPTDAWFPCTAQSDTNDLEHSFWLKVGFVHPGVAASVMVYLASDGSWSGEQCRRTATILLSDTTGKNHSLGTFYFHSAFVVASSLASNNRSNSVTSPMKDERNQTDFMSDVLSFPDDTACPRRSPRNCQHNSDRILGIIRRETDLECFHGSWDRVVSCQPVDCGLPDQSHVYHAIFSCPWGTTFGKQCSFTCGSPAILQGDSDRLVCLEDGLWSFPEAYCKIECPEVPNVPDAKLLTADCLASGHDVGSVCRYKCNPGFYVIGSLKKKTPRKYFKLECLEGGQWEETGCEPISCPALPDVFQGMYTCTNGMYYDTVCTLQCPDATENNEIHCTKDGEWTAAFTMCSRLQGSCSLPPDLNSVEYSCDQGMDVGAVCYPTCIVALDMDLRDPVVLPNGTSADSLKHWMLPTKVRGLGASRPPATTATQTTLHRSPSWTFLRVVSLLEGGPTSPFRAEPGRVPWAKTRQPPGARLRAPTPGLAPGWGAPGNANPGDSIVCTGMMKWYPDPQHIHCIQSCEPFGADGWCDTINNRAYCQYDGGDCCPSTLSTRKVIQFGADCNQDECTCRDPDAEENKSKAKHLEGGGGGAGGGMQ</sequence>
<name>A0ACB8X5T9_9TELE</name>
<evidence type="ECO:0000313" key="2">
    <source>
        <dbReference type="Proteomes" id="UP000831701"/>
    </source>
</evidence>
<gene>
    <name evidence="1" type="ORF">L3Q82_021825</name>
</gene>
<comment type="caution">
    <text evidence="1">The sequence shown here is derived from an EMBL/GenBank/DDBJ whole genome shotgun (WGS) entry which is preliminary data.</text>
</comment>
<evidence type="ECO:0000313" key="1">
    <source>
        <dbReference type="EMBL" id="KAI3375331.1"/>
    </source>
</evidence>
<keyword evidence="2" id="KW-1185">Reference proteome</keyword>
<dbReference type="Proteomes" id="UP000831701">
    <property type="component" value="Chromosome 3"/>
</dbReference>